<dbReference type="GO" id="GO:0012505">
    <property type="term" value="C:endomembrane system"/>
    <property type="evidence" value="ECO:0007669"/>
    <property type="project" value="UniProtKB-SubCell"/>
</dbReference>
<dbReference type="InterPro" id="IPR001245">
    <property type="entry name" value="Ser-Thr/Tyr_kinase_cat_dom"/>
</dbReference>
<proteinExistence type="predicted"/>
<dbReference type="PROSITE" id="PS00109">
    <property type="entry name" value="PROTEIN_KINASE_TYR"/>
    <property type="match status" value="1"/>
</dbReference>
<dbReference type="InterPro" id="IPR035963">
    <property type="entry name" value="FERM_2"/>
</dbReference>
<dbReference type="Pfam" id="PF21990">
    <property type="entry name" value="SH2_1"/>
    <property type="match status" value="1"/>
</dbReference>
<dbReference type="Gene3D" id="1.10.510.10">
    <property type="entry name" value="Transferase(Phosphotransferase) domain 1"/>
    <property type="match status" value="2"/>
</dbReference>
<dbReference type="InterPro" id="IPR051286">
    <property type="entry name" value="JAK"/>
</dbReference>
<feature type="binding site" evidence="11">
    <location>
        <position position="1127"/>
    </location>
    <ligand>
        <name>ATP</name>
        <dbReference type="ChEBI" id="CHEBI:30616"/>
    </ligand>
</feature>
<feature type="region of interest" description="Disordered" evidence="12">
    <location>
        <begin position="242"/>
        <end position="279"/>
    </location>
</feature>
<dbReference type="GO" id="GO:0007259">
    <property type="term" value="P:cell surface receptor signaling pathway via JAK-STAT"/>
    <property type="evidence" value="ECO:0007669"/>
    <property type="project" value="TreeGrafter"/>
</dbReference>
<dbReference type="PROSITE" id="PS50011">
    <property type="entry name" value="PROTEIN_KINASE_DOM"/>
    <property type="match status" value="2"/>
</dbReference>
<dbReference type="GO" id="GO:0051130">
    <property type="term" value="P:positive regulation of cellular component organization"/>
    <property type="evidence" value="ECO:0007669"/>
    <property type="project" value="UniProtKB-ARBA"/>
</dbReference>
<keyword evidence="15" id="KW-1185">Reference proteome</keyword>
<dbReference type="InterPro" id="IPR019748">
    <property type="entry name" value="FERM_central"/>
</dbReference>
<organism evidence="14 15">
    <name type="scientific">Plutella xylostella</name>
    <name type="common">Diamondback moth</name>
    <name type="synonym">Plutella maculipennis</name>
    <dbReference type="NCBI Taxonomy" id="51655"/>
    <lineage>
        <taxon>Eukaryota</taxon>
        <taxon>Metazoa</taxon>
        <taxon>Ecdysozoa</taxon>
        <taxon>Arthropoda</taxon>
        <taxon>Hexapoda</taxon>
        <taxon>Insecta</taxon>
        <taxon>Pterygota</taxon>
        <taxon>Neoptera</taxon>
        <taxon>Endopterygota</taxon>
        <taxon>Lepidoptera</taxon>
        <taxon>Glossata</taxon>
        <taxon>Ditrysia</taxon>
        <taxon>Yponomeutoidea</taxon>
        <taxon>Plutellidae</taxon>
        <taxon>Plutella</taxon>
    </lineage>
</organism>
<comment type="catalytic activity">
    <reaction evidence="9">
        <text>L-tyrosyl-[protein] + ATP = O-phospho-L-tyrosyl-[protein] + ADP + H(+)</text>
        <dbReference type="Rhea" id="RHEA:10596"/>
        <dbReference type="Rhea" id="RHEA-COMP:10136"/>
        <dbReference type="Rhea" id="RHEA-COMP:20101"/>
        <dbReference type="ChEBI" id="CHEBI:15378"/>
        <dbReference type="ChEBI" id="CHEBI:30616"/>
        <dbReference type="ChEBI" id="CHEBI:46858"/>
        <dbReference type="ChEBI" id="CHEBI:61978"/>
        <dbReference type="ChEBI" id="CHEBI:456216"/>
        <dbReference type="EC" id="2.7.10.1"/>
    </reaction>
</comment>
<dbReference type="SMART" id="SM00219">
    <property type="entry name" value="TyrKc"/>
    <property type="match status" value="1"/>
</dbReference>
<keyword evidence="8" id="KW-0829">Tyrosine-protein kinase</keyword>
<evidence type="ECO:0000256" key="6">
    <source>
        <dbReference type="ARBA" id="ARBA00022840"/>
    </source>
</evidence>
<dbReference type="FunFam" id="1.10.510.10:FF:001512">
    <property type="entry name" value="Receptor tyrosine-protein kinase erbB-2"/>
    <property type="match status" value="1"/>
</dbReference>
<dbReference type="InterPro" id="IPR000719">
    <property type="entry name" value="Prot_kinase_dom"/>
</dbReference>
<dbReference type="GO" id="GO:0048468">
    <property type="term" value="P:cell development"/>
    <property type="evidence" value="ECO:0007669"/>
    <property type="project" value="UniProtKB-ARBA"/>
</dbReference>
<accession>A0A8S4FAZ6</accession>
<dbReference type="GO" id="GO:0050793">
    <property type="term" value="P:regulation of developmental process"/>
    <property type="evidence" value="ECO:0007669"/>
    <property type="project" value="UniProtKB-ARBA"/>
</dbReference>
<dbReference type="InterPro" id="IPR020635">
    <property type="entry name" value="Tyr_kinase_cat_dom"/>
</dbReference>
<keyword evidence="3" id="KW-0808">Transferase</keyword>
<comment type="subcellular location">
    <subcellularLocation>
        <location evidence="1">Endomembrane system</location>
    </subcellularLocation>
</comment>
<keyword evidence="7" id="KW-0472">Membrane</keyword>
<dbReference type="SMART" id="SM00295">
    <property type="entry name" value="B41"/>
    <property type="match status" value="1"/>
</dbReference>
<dbReference type="PROSITE" id="PS00107">
    <property type="entry name" value="PROTEIN_KINASE_ATP"/>
    <property type="match status" value="1"/>
</dbReference>
<evidence type="ECO:0000256" key="1">
    <source>
        <dbReference type="ARBA" id="ARBA00004308"/>
    </source>
</evidence>
<dbReference type="CDD" id="cd00192">
    <property type="entry name" value="PTKc"/>
    <property type="match status" value="1"/>
</dbReference>
<dbReference type="GO" id="GO:0035556">
    <property type="term" value="P:intracellular signal transduction"/>
    <property type="evidence" value="ECO:0007669"/>
    <property type="project" value="TreeGrafter"/>
</dbReference>
<dbReference type="InterPro" id="IPR017441">
    <property type="entry name" value="Protein_kinase_ATP_BS"/>
</dbReference>
<dbReference type="Gene3D" id="3.30.505.10">
    <property type="entry name" value="SH2 domain"/>
    <property type="match status" value="1"/>
</dbReference>
<evidence type="ECO:0000256" key="11">
    <source>
        <dbReference type="PROSITE-ProRule" id="PRU10141"/>
    </source>
</evidence>
<dbReference type="InterPro" id="IPR000980">
    <property type="entry name" value="SH2"/>
</dbReference>
<dbReference type="Proteomes" id="UP000653454">
    <property type="component" value="Unassembled WGS sequence"/>
</dbReference>
<evidence type="ECO:0000256" key="7">
    <source>
        <dbReference type="ARBA" id="ARBA00023136"/>
    </source>
</evidence>
<dbReference type="GO" id="GO:0005524">
    <property type="term" value="F:ATP binding"/>
    <property type="evidence" value="ECO:0007669"/>
    <property type="project" value="UniProtKB-UniRule"/>
</dbReference>
<evidence type="ECO:0000256" key="4">
    <source>
        <dbReference type="ARBA" id="ARBA00022741"/>
    </source>
</evidence>
<dbReference type="GO" id="GO:0048513">
    <property type="term" value="P:animal organ development"/>
    <property type="evidence" value="ECO:0007669"/>
    <property type="project" value="UniProtKB-ARBA"/>
</dbReference>
<evidence type="ECO:0000256" key="10">
    <source>
        <dbReference type="ARBA" id="ARBA00051245"/>
    </source>
</evidence>
<evidence type="ECO:0000256" key="5">
    <source>
        <dbReference type="ARBA" id="ARBA00022777"/>
    </source>
</evidence>
<dbReference type="InterPro" id="IPR008266">
    <property type="entry name" value="Tyr_kinase_AS"/>
</dbReference>
<dbReference type="PANTHER" id="PTHR45807:SF7">
    <property type="entry name" value="TYROSINE-PROTEIN KINASE HOPSCOTCH"/>
    <property type="match status" value="1"/>
</dbReference>
<feature type="compositionally biased region" description="Basic residues" evidence="12">
    <location>
        <begin position="255"/>
        <end position="271"/>
    </location>
</feature>
<dbReference type="EMBL" id="CAJHNJ030000029">
    <property type="protein sequence ID" value="CAG9124074.1"/>
    <property type="molecule type" value="Genomic_DNA"/>
</dbReference>
<evidence type="ECO:0000259" key="13">
    <source>
        <dbReference type="PROSITE" id="PS50011"/>
    </source>
</evidence>
<evidence type="ECO:0000256" key="2">
    <source>
        <dbReference type="ARBA" id="ARBA00011903"/>
    </source>
</evidence>
<evidence type="ECO:0000256" key="9">
    <source>
        <dbReference type="ARBA" id="ARBA00051243"/>
    </source>
</evidence>
<feature type="domain" description="Protein kinase" evidence="13">
    <location>
        <begin position="767"/>
        <end position="1013"/>
    </location>
</feature>
<gene>
    <name evidence="14" type="ORF">PLXY2_LOCUS8074</name>
</gene>
<evidence type="ECO:0000313" key="14">
    <source>
        <dbReference type="EMBL" id="CAG9124074.1"/>
    </source>
</evidence>
<dbReference type="SUPFAM" id="SSF47031">
    <property type="entry name" value="Second domain of FERM"/>
    <property type="match status" value="1"/>
</dbReference>
<dbReference type="SUPFAM" id="SSF55550">
    <property type="entry name" value="SH2 domain"/>
    <property type="match status" value="1"/>
</dbReference>
<evidence type="ECO:0000313" key="15">
    <source>
        <dbReference type="Proteomes" id="UP000653454"/>
    </source>
</evidence>
<dbReference type="GO" id="GO:0004715">
    <property type="term" value="F:non-membrane spanning protein tyrosine kinase activity"/>
    <property type="evidence" value="ECO:0007669"/>
    <property type="project" value="UniProtKB-EC"/>
</dbReference>
<dbReference type="CDD" id="cd14473">
    <property type="entry name" value="FERM_B-lobe"/>
    <property type="match status" value="1"/>
</dbReference>
<feature type="region of interest" description="Disordered" evidence="12">
    <location>
        <begin position="382"/>
        <end position="409"/>
    </location>
</feature>
<dbReference type="GO" id="GO:0019221">
    <property type="term" value="P:cytokine-mediated signaling pathway"/>
    <property type="evidence" value="ECO:0007669"/>
    <property type="project" value="TreeGrafter"/>
</dbReference>
<dbReference type="GO" id="GO:0030182">
    <property type="term" value="P:neuron differentiation"/>
    <property type="evidence" value="ECO:0007669"/>
    <property type="project" value="UniProtKB-ARBA"/>
</dbReference>
<dbReference type="Pfam" id="PF07714">
    <property type="entry name" value="PK_Tyr_Ser-Thr"/>
    <property type="match status" value="2"/>
</dbReference>
<protein>
    <recommendedName>
        <fullName evidence="2">non-specific protein-tyrosine kinase</fullName>
        <ecNumber evidence="2">2.7.10.2</ecNumber>
    </recommendedName>
</protein>
<sequence>MASGMNVKVWVCDFDLVPNVISCSSELTAEDLCIILCKKYKISPLTRTLFALRIFGTEYFVNDNRKILTLEAREFELRIRFKIPRVLDLIDLDEATFNYYFQQVRNDVRDNKIPEIKYPQHKGELLGLGITDMYRAIIEENKSPSDVEKNYKKYIPKVIVKNHGRVGRQNARDLLPRLIADGHKIIYIKSQYVKQHSSMAPQYLREEFRGVTWRGGAGEAARVTLQVAPAPDQPRLGMCDAGESQHAGGRGGGARGRRRGSRCRWRPRRTSRASACATPARYDSPALATHRASTRGDVAGGAGEPDQPRLGMCDAGELHTEPARGGTWRGGAGEAARVTLQVAPAPDQPRLGMCDAGESQHAGGRGGGARASRTSRASACATPARYDSPPLATHRASTRGDVAGGAGEPDQPRLGMCDAGEWTDICGISELVCATRAAGGALTLDRRDGPPLRLQFQHTDQLSSFLSLCDGYYSMMPTVRQQTVDCRSFHIIVTALTLDRRDGPPLRLQFTHTDQLSSFLSLCDGYYSLPWWCDVTLDRRDGPPLRLQFQHTDQLSSFLSLCDGYYSWWCDVTLDRRDGPPLRLQFQHTDQLSSFLSLCDGYYRLIQKWTYNLSIDDPTPSLVYLNRMRCHGPVGGAFSYRKLQEKSKNANGAYILRQCKDEYDVYYLDVCKDNKPNTYRIDYSDGQFTLMDKSYANIRQLLDDYRSKDGKIYLDYCIPPSEYDVSQLLLCREKQKKGEHIDPNQLPEILRNNQSSLCLKPNDIFLYPDYVKIGKGGITVTSKGIWKLDEQKKLDIAFKTLHKDKIMYLTEFMDLASKWMCLQQNAIVKLHGITLSSPTAMVLEYVPYGPLDEYLRKNEATITLPQLQLVMESLARALWHMSEAGLAHGLVRARRLLVAAPPPRLHVKLACPSLRARDPTDIPWIPAELRHDLRLAKLTRSDVGDIWAFGTTLWEVFSYGKDPNDYFQTEGFPLPLPPRCPAAEWELMTRCWRRDPHRRPRPQELLRDVTRLLAAHRPAPPDYERIDPDPPCPNGDPQNLISIYPKMDPLIESSASGQDNHLPEPSEHLVLSPRANNEPHKMCRYITPRGQYHYFTFSHEIGKGHYGQVYMGYSESEKNVRQAVAVKTFNKNVGSIPNYHRNELKIMNELCHPNIVEVKGYWHDSDSSFGIVMEYLELGALKNYLQFEGHKITTQRRIKYTFDIATAMDYVAAKKIVHRDLAARNILVKDQDTVKIADFGLSRLLPDAEHDYQLQSARLLPMGWYAPEAAKPPYRFSTKSDVWSFGVTVWEIFSGQDVPDLSNRRDEDRASSFTHPDGCPTEVYEHLMKSCWQLDPQKRPSFLDLSRVSSNLLATKRDATT</sequence>
<dbReference type="InterPro" id="IPR011009">
    <property type="entry name" value="Kinase-like_dom_sf"/>
</dbReference>
<comment type="catalytic activity">
    <reaction evidence="10">
        <text>L-tyrosyl-[protein] + ATP = O-phospho-L-tyrosyl-[protein] + ADP + H(+)</text>
        <dbReference type="Rhea" id="RHEA:10596"/>
        <dbReference type="Rhea" id="RHEA-COMP:10136"/>
        <dbReference type="Rhea" id="RHEA-COMP:20101"/>
        <dbReference type="ChEBI" id="CHEBI:15378"/>
        <dbReference type="ChEBI" id="CHEBI:30616"/>
        <dbReference type="ChEBI" id="CHEBI:46858"/>
        <dbReference type="ChEBI" id="CHEBI:61978"/>
        <dbReference type="ChEBI" id="CHEBI:456216"/>
        <dbReference type="EC" id="2.7.10.2"/>
    </reaction>
</comment>
<dbReference type="InterPro" id="IPR019749">
    <property type="entry name" value="Band_41_domain"/>
</dbReference>
<keyword evidence="5" id="KW-0418">Kinase</keyword>
<feature type="domain" description="Protein kinase" evidence="13">
    <location>
        <begin position="1095"/>
        <end position="1353"/>
    </location>
</feature>
<reference evidence="14" key="1">
    <citation type="submission" date="2020-11" db="EMBL/GenBank/DDBJ databases">
        <authorList>
            <person name="Whiteford S."/>
        </authorList>
    </citation>
    <scope>NUCLEOTIDE SEQUENCE</scope>
</reference>
<evidence type="ECO:0000256" key="3">
    <source>
        <dbReference type="ARBA" id="ARBA00022679"/>
    </source>
</evidence>
<dbReference type="EC" id="2.7.10.2" evidence="2"/>
<dbReference type="GO" id="GO:0005126">
    <property type="term" value="F:cytokine receptor binding"/>
    <property type="evidence" value="ECO:0007669"/>
    <property type="project" value="TreeGrafter"/>
</dbReference>
<dbReference type="GO" id="GO:0002009">
    <property type="term" value="P:morphogenesis of an epithelium"/>
    <property type="evidence" value="ECO:0007669"/>
    <property type="project" value="UniProtKB-ARBA"/>
</dbReference>
<comment type="caution">
    <text evidence="14">The sequence shown here is derived from an EMBL/GenBank/DDBJ whole genome shotgun (WGS) entry which is preliminary data.</text>
</comment>
<keyword evidence="6 11" id="KW-0067">ATP-binding</keyword>
<dbReference type="GO" id="GO:0005829">
    <property type="term" value="C:cytosol"/>
    <property type="evidence" value="ECO:0007669"/>
    <property type="project" value="TreeGrafter"/>
</dbReference>
<dbReference type="PANTHER" id="PTHR45807">
    <property type="entry name" value="TYROSINE-PROTEIN KINASE HOPSCOTCH"/>
    <property type="match status" value="1"/>
</dbReference>
<evidence type="ECO:0000256" key="8">
    <source>
        <dbReference type="ARBA" id="ARBA00023137"/>
    </source>
</evidence>
<evidence type="ECO:0000256" key="12">
    <source>
        <dbReference type="SAM" id="MobiDB-lite"/>
    </source>
</evidence>
<dbReference type="PRINTS" id="PR00109">
    <property type="entry name" value="TYRKINASE"/>
</dbReference>
<keyword evidence="4 11" id="KW-0547">Nucleotide-binding</keyword>
<dbReference type="InterPro" id="IPR036860">
    <property type="entry name" value="SH2_dom_sf"/>
</dbReference>
<dbReference type="GO" id="GO:0004714">
    <property type="term" value="F:transmembrane receptor protein tyrosine kinase activity"/>
    <property type="evidence" value="ECO:0007669"/>
    <property type="project" value="UniProtKB-EC"/>
</dbReference>
<name>A0A8S4FAZ6_PLUXY</name>
<dbReference type="SUPFAM" id="SSF56112">
    <property type="entry name" value="Protein kinase-like (PK-like)"/>
    <property type="match status" value="2"/>
</dbReference>